<dbReference type="GO" id="GO:0015288">
    <property type="term" value="F:porin activity"/>
    <property type="evidence" value="ECO:0007669"/>
    <property type="project" value="InterPro"/>
</dbReference>
<dbReference type="Proteomes" id="UP000264120">
    <property type="component" value="Chromosome"/>
</dbReference>
<sequence length="587" mass="65760">MAYQMRQIYPENEWKFRFPKTVGDSPLFQKFIQETCLPPEQLRPSHKAVCPRTEKWANTDNPILAKTVLNRIFVTGRCVGITGLICSGISMFIGCPHNAHAQVTPVNISETGTSATVSVDARRKNYAPNPTKTIQPAPVRTVVPHDTTPIVTLPSDTTEHSFFPASFHDWLTQDTMTGNWAGWRTHLNDKGITITGHYFQDSAGNPTGGKSKDVRYAHEVGINVDFNLKKLTGYQLGLFHFTVTSRAGKGLGATLPALDSPQEIYGSPTVRLTLLAWEMPWNRYVATNVGEINAETDFETWSIYWGMNNYCQFQSNAICGMPQSIAFNSGYSYYPTAHPGAWVKFYPAGNNHYSIQFGVYSVDPTIANTHNGWKMNLHGATGTFLPFQLVWHRGGKDDYSGPLQTNVKVGGYWDTSEVKDVYSHLGTFGIASQYLAAAPVANVRGRFGGWFQFDRMLERDRKDAKRGTSFFASFTWGDPRTSVAPYFVDAGITRKGTFWNRPNDTVSFGMKMLWVNPKLTNWVRELQGTGVTDVYKPSGEPAIELNYGWRPTPWLLIRPGAQYIWSTGGNNRYKNPLVLDFETGITL</sequence>
<evidence type="ECO:0000256" key="2">
    <source>
        <dbReference type="RuleBase" id="RU363072"/>
    </source>
</evidence>
<dbReference type="GO" id="GO:0016020">
    <property type="term" value="C:membrane"/>
    <property type="evidence" value="ECO:0007669"/>
    <property type="project" value="InterPro"/>
</dbReference>
<comment type="similarity">
    <text evidence="1 2">Belongs to the OprB family.</text>
</comment>
<dbReference type="GO" id="GO:0008643">
    <property type="term" value="P:carbohydrate transport"/>
    <property type="evidence" value="ECO:0007669"/>
    <property type="project" value="InterPro"/>
</dbReference>
<protein>
    <submittedName>
        <fullName evidence="3">Porin B</fullName>
    </submittedName>
</protein>
<name>A0A347W8A1_9PROT</name>
<accession>A0A347W8A1</accession>
<organism evidence="3 4">
    <name type="scientific">Komagataeibacter saccharivorans</name>
    <dbReference type="NCBI Taxonomy" id="265959"/>
    <lineage>
        <taxon>Bacteria</taxon>
        <taxon>Pseudomonadati</taxon>
        <taxon>Pseudomonadota</taxon>
        <taxon>Alphaproteobacteria</taxon>
        <taxon>Acetobacterales</taxon>
        <taxon>Acetobacteraceae</taxon>
        <taxon>Komagataeibacter</taxon>
    </lineage>
</organism>
<evidence type="ECO:0000256" key="1">
    <source>
        <dbReference type="ARBA" id="ARBA00008769"/>
    </source>
</evidence>
<gene>
    <name evidence="3" type="primary">oprB_1</name>
    <name evidence="3" type="ORF">CD178_00267</name>
</gene>
<dbReference type="AlphaFoldDB" id="A0A347W8A1"/>
<evidence type="ECO:0000313" key="4">
    <source>
        <dbReference type="Proteomes" id="UP000264120"/>
    </source>
</evidence>
<dbReference type="InterPro" id="IPR052932">
    <property type="entry name" value="OprB_Porin"/>
</dbReference>
<dbReference type="EMBL" id="CP023036">
    <property type="protein sequence ID" value="AXY21094.1"/>
    <property type="molecule type" value="Genomic_DNA"/>
</dbReference>
<reference evidence="3 4" key="1">
    <citation type="submission" date="2017-08" db="EMBL/GenBank/DDBJ databases">
        <title>Complete genome sequence of Gluconacetobacter saccharivorans CV1 isolated from Fermented Vinegar.</title>
        <authorList>
            <person name="Kim S.-Y."/>
        </authorList>
    </citation>
    <scope>NUCLEOTIDE SEQUENCE [LARGE SCALE GENOMIC DNA]</scope>
    <source>
        <strain evidence="3 4">CV1</strain>
    </source>
</reference>
<evidence type="ECO:0000313" key="3">
    <source>
        <dbReference type="EMBL" id="AXY21094.1"/>
    </source>
</evidence>
<dbReference type="Pfam" id="PF04966">
    <property type="entry name" value="OprB"/>
    <property type="match status" value="1"/>
</dbReference>
<dbReference type="PANTHER" id="PTHR37944">
    <property type="entry name" value="PORIN B"/>
    <property type="match status" value="1"/>
</dbReference>
<dbReference type="InterPro" id="IPR007049">
    <property type="entry name" value="Carb-sel_porin_OprB"/>
</dbReference>
<dbReference type="KEGG" id="ksc:CD178_00267"/>
<dbReference type="InterPro" id="IPR038673">
    <property type="entry name" value="OprB_sf"/>
</dbReference>
<dbReference type="Gene3D" id="2.40.160.180">
    <property type="entry name" value="Carbohydrate-selective porin OprB"/>
    <property type="match status" value="1"/>
</dbReference>
<dbReference type="PANTHER" id="PTHR37944:SF1">
    <property type="entry name" value="PORIN B"/>
    <property type="match status" value="1"/>
</dbReference>
<proteinExistence type="inferred from homology"/>
<keyword evidence="4" id="KW-1185">Reference proteome</keyword>